<dbReference type="Proteomes" id="UP000266673">
    <property type="component" value="Unassembled WGS sequence"/>
</dbReference>
<reference evidence="3 4" key="1">
    <citation type="submission" date="2018-06" db="EMBL/GenBank/DDBJ databases">
        <title>Comparative genomics reveals the genomic features of Rhizophagus irregularis, R. cerebriforme, R. diaphanum and Gigaspora rosea, and their symbiotic lifestyle signature.</title>
        <authorList>
            <person name="Morin E."/>
            <person name="San Clemente H."/>
            <person name="Chen E.C.H."/>
            <person name="De La Providencia I."/>
            <person name="Hainaut M."/>
            <person name="Kuo A."/>
            <person name="Kohler A."/>
            <person name="Murat C."/>
            <person name="Tang N."/>
            <person name="Roy S."/>
            <person name="Loubradou J."/>
            <person name="Henrissat B."/>
            <person name="Grigoriev I.V."/>
            <person name="Corradi N."/>
            <person name="Roux C."/>
            <person name="Martin F.M."/>
        </authorList>
    </citation>
    <scope>NUCLEOTIDE SEQUENCE [LARGE SCALE GENOMIC DNA]</scope>
    <source>
        <strain evidence="3 4">DAOM 194757</strain>
    </source>
</reference>
<feature type="transmembrane region" description="Helical" evidence="1">
    <location>
        <begin position="41"/>
        <end position="60"/>
    </location>
</feature>
<protein>
    <submittedName>
        <fullName evidence="3">Uncharacterized protein</fullName>
    </submittedName>
</protein>
<keyword evidence="4" id="KW-1185">Reference proteome</keyword>
<name>A0A397UED4_9GLOM</name>
<keyword evidence="1" id="KW-0472">Membrane</keyword>
<evidence type="ECO:0000313" key="3">
    <source>
        <dbReference type="EMBL" id="RIB08510.1"/>
    </source>
</evidence>
<keyword evidence="2" id="KW-0732">Signal</keyword>
<dbReference type="AlphaFoldDB" id="A0A397UED4"/>
<evidence type="ECO:0000256" key="2">
    <source>
        <dbReference type="SAM" id="SignalP"/>
    </source>
</evidence>
<evidence type="ECO:0000256" key="1">
    <source>
        <dbReference type="SAM" id="Phobius"/>
    </source>
</evidence>
<comment type="caution">
    <text evidence="3">The sequence shown here is derived from an EMBL/GenBank/DDBJ whole genome shotgun (WGS) entry which is preliminary data.</text>
</comment>
<feature type="chain" id="PRO_5017421323" evidence="2">
    <location>
        <begin position="26"/>
        <end position="66"/>
    </location>
</feature>
<keyword evidence="1" id="KW-0812">Transmembrane</keyword>
<evidence type="ECO:0000313" key="4">
    <source>
        <dbReference type="Proteomes" id="UP000266673"/>
    </source>
</evidence>
<keyword evidence="1" id="KW-1133">Transmembrane helix</keyword>
<accession>A0A397UED4</accession>
<dbReference type="EMBL" id="QKWP01001500">
    <property type="protein sequence ID" value="RIB08510.1"/>
    <property type="molecule type" value="Genomic_DNA"/>
</dbReference>
<organism evidence="3 4">
    <name type="scientific">Gigaspora rosea</name>
    <dbReference type="NCBI Taxonomy" id="44941"/>
    <lineage>
        <taxon>Eukaryota</taxon>
        <taxon>Fungi</taxon>
        <taxon>Fungi incertae sedis</taxon>
        <taxon>Mucoromycota</taxon>
        <taxon>Glomeromycotina</taxon>
        <taxon>Glomeromycetes</taxon>
        <taxon>Diversisporales</taxon>
        <taxon>Gigasporaceae</taxon>
        <taxon>Gigaspora</taxon>
    </lineage>
</organism>
<feature type="signal peptide" evidence="2">
    <location>
        <begin position="1"/>
        <end position="25"/>
    </location>
</feature>
<gene>
    <name evidence="3" type="ORF">C2G38_2110941</name>
</gene>
<sequence length="66" mass="7347">MGTCGTKLILVILSLFVSLTAFVNSLRKYNDLDFKMAECTLNSFMFGTFPTLLITLKSSAFSKRSI</sequence>
<proteinExistence type="predicted"/>